<accession>G5GF13</accession>
<proteinExistence type="predicted"/>
<dbReference type="PROSITE" id="PS51257">
    <property type="entry name" value="PROKAR_LIPOPROTEIN"/>
    <property type="match status" value="1"/>
</dbReference>
<comment type="caution">
    <text evidence="1">The sequence shown here is derived from an EMBL/GenBank/DDBJ whole genome shotgun (WGS) entry which is preliminary data.</text>
</comment>
<keyword evidence="2" id="KW-1185">Reference proteome</keyword>
<dbReference type="STRING" id="679200.HMPREF9333_00151"/>
<sequence>MMYMKGKKRFYGVILTFFVFSVFLVLSGCGKKQTGEFKPNENSIYIKRDGTLESAIISGSQQTYYNVDALKAFVQKEIDEYNVKKGAQAVSIVSAEINNNIIKLILSYSDANSMIEFAQTTQDDTLNITSASIMSMKDAQAAGLTQGLSPDAAKKKSAYIAVIDGTGYVYTEGKILFAEGSAVTKTSDFTVNLGGGRSYIVFE</sequence>
<dbReference type="RefSeq" id="WP_005539100.1">
    <property type="nucleotide sequence ID" value="NZ_JH378829.1"/>
</dbReference>
<dbReference type="HOGENOM" id="CLU_114021_0_0_9"/>
<dbReference type="EMBL" id="ACZL01000003">
    <property type="protein sequence ID" value="EHI56704.1"/>
    <property type="molecule type" value="Genomic_DNA"/>
</dbReference>
<dbReference type="OrthoDB" id="1956182at2"/>
<reference evidence="1 2" key="1">
    <citation type="submission" date="2011-08" db="EMBL/GenBank/DDBJ databases">
        <title>The Genome Sequence of Johnsonella ignava ATCC 51276.</title>
        <authorList>
            <consortium name="The Broad Institute Genome Sequencing Platform"/>
            <person name="Earl A."/>
            <person name="Ward D."/>
            <person name="Feldgarden M."/>
            <person name="Gevers D."/>
            <person name="Izard J."/>
            <person name="Blanton J.M."/>
            <person name="Baranova O.V."/>
            <person name="Dewhirst F.E."/>
            <person name="Young S.K."/>
            <person name="Zeng Q."/>
            <person name="Gargeya S."/>
            <person name="Fitzgerald M."/>
            <person name="Haas B."/>
            <person name="Abouelleil A."/>
            <person name="Alvarado L."/>
            <person name="Arachchi H.M."/>
            <person name="Berlin A."/>
            <person name="Brown A."/>
            <person name="Chapman S.B."/>
            <person name="Chen Z."/>
            <person name="Dunbar C."/>
            <person name="Freedman E."/>
            <person name="Gearin G."/>
            <person name="Gellesch M."/>
            <person name="Goldberg J."/>
            <person name="Griggs A."/>
            <person name="Gujja S."/>
            <person name="Heiman D."/>
            <person name="Howarth C."/>
            <person name="Larson L."/>
            <person name="Lui A."/>
            <person name="MacDonald P.J.P."/>
            <person name="Montmayeur A."/>
            <person name="Murphy C."/>
            <person name="Neiman D."/>
            <person name="Pearson M."/>
            <person name="Priest M."/>
            <person name="Roberts A."/>
            <person name="Saif S."/>
            <person name="Shea T."/>
            <person name="Shenoy N."/>
            <person name="Sisk P."/>
            <person name="Stolte C."/>
            <person name="Sykes S."/>
            <person name="Wortman J."/>
            <person name="Nusbaum C."/>
            <person name="Birren B."/>
        </authorList>
    </citation>
    <scope>NUCLEOTIDE SEQUENCE [LARGE SCALE GENOMIC DNA]</scope>
    <source>
        <strain evidence="1 2">ATCC 51276</strain>
    </source>
</reference>
<organism evidence="1 2">
    <name type="scientific">Johnsonella ignava ATCC 51276</name>
    <dbReference type="NCBI Taxonomy" id="679200"/>
    <lineage>
        <taxon>Bacteria</taxon>
        <taxon>Bacillati</taxon>
        <taxon>Bacillota</taxon>
        <taxon>Clostridia</taxon>
        <taxon>Lachnospirales</taxon>
        <taxon>Lachnospiraceae</taxon>
        <taxon>Johnsonella</taxon>
    </lineage>
</organism>
<dbReference type="Proteomes" id="UP000003011">
    <property type="component" value="Unassembled WGS sequence"/>
</dbReference>
<protein>
    <submittedName>
        <fullName evidence="1">Uncharacterized protein</fullName>
    </submittedName>
</protein>
<evidence type="ECO:0000313" key="2">
    <source>
        <dbReference type="Proteomes" id="UP000003011"/>
    </source>
</evidence>
<dbReference type="AlphaFoldDB" id="G5GF13"/>
<gene>
    <name evidence="1" type="ORF">HMPREF9333_00151</name>
</gene>
<name>G5GF13_9FIRM</name>
<evidence type="ECO:0000313" key="1">
    <source>
        <dbReference type="EMBL" id="EHI56704.1"/>
    </source>
</evidence>